<dbReference type="RefSeq" id="WP_059306228.1">
    <property type="nucleotide sequence ID" value="NZ_CAWPLG010000223.1"/>
</dbReference>
<reference evidence="5 6" key="1">
    <citation type="submission" date="2023-01" db="EMBL/GenBank/DDBJ databases">
        <title>Genome sequence resource and annotation of Enterobacter ludwigii, an economically important pathogen of seedling wilt with strawberry.</title>
        <authorList>
            <person name="Xie Y."/>
        </authorList>
    </citation>
    <scope>NUCLEOTIDE SEQUENCE [LARGE SCALE GENOMIC DNA]</scope>
    <source>
        <strain evidence="5 6">CM-TZ4</strain>
    </source>
</reference>
<dbReference type="Gene3D" id="1.10.10.60">
    <property type="entry name" value="Homeodomain-like"/>
    <property type="match status" value="2"/>
</dbReference>
<gene>
    <name evidence="5" type="ORF">PHA72_13760</name>
</gene>
<dbReference type="InterPro" id="IPR009057">
    <property type="entry name" value="Homeodomain-like_sf"/>
</dbReference>
<name>A0AAX3L4V7_9ENTR</name>
<proteinExistence type="predicted"/>
<keyword evidence="3" id="KW-0804">Transcription</keyword>
<organism evidence="5 6">
    <name type="scientific">Enterobacter ludwigii</name>
    <dbReference type="NCBI Taxonomy" id="299767"/>
    <lineage>
        <taxon>Bacteria</taxon>
        <taxon>Pseudomonadati</taxon>
        <taxon>Pseudomonadota</taxon>
        <taxon>Gammaproteobacteria</taxon>
        <taxon>Enterobacterales</taxon>
        <taxon>Enterobacteriaceae</taxon>
        <taxon>Enterobacter</taxon>
        <taxon>Enterobacter cloacae complex</taxon>
    </lineage>
</organism>
<feature type="domain" description="HTH araC/xylS-type" evidence="4">
    <location>
        <begin position="192"/>
        <end position="294"/>
    </location>
</feature>
<dbReference type="InterPro" id="IPR018060">
    <property type="entry name" value="HTH_AraC"/>
</dbReference>
<evidence type="ECO:0000256" key="2">
    <source>
        <dbReference type="ARBA" id="ARBA00023125"/>
    </source>
</evidence>
<evidence type="ECO:0000259" key="4">
    <source>
        <dbReference type="PROSITE" id="PS01124"/>
    </source>
</evidence>
<dbReference type="Proteomes" id="UP001210538">
    <property type="component" value="Chromosome"/>
</dbReference>
<accession>A0AAX3L4V7</accession>
<evidence type="ECO:0000313" key="5">
    <source>
        <dbReference type="EMBL" id="WCE11172.1"/>
    </source>
</evidence>
<evidence type="ECO:0000256" key="1">
    <source>
        <dbReference type="ARBA" id="ARBA00023015"/>
    </source>
</evidence>
<dbReference type="PROSITE" id="PS01124">
    <property type="entry name" value="HTH_ARAC_FAMILY_2"/>
    <property type="match status" value="1"/>
</dbReference>
<dbReference type="InterPro" id="IPR020449">
    <property type="entry name" value="Tscrpt_reg_AraC-type_HTH"/>
</dbReference>
<dbReference type="SMART" id="SM00342">
    <property type="entry name" value="HTH_ARAC"/>
    <property type="match status" value="1"/>
</dbReference>
<dbReference type="GO" id="GO:0043565">
    <property type="term" value="F:sequence-specific DNA binding"/>
    <property type="evidence" value="ECO:0007669"/>
    <property type="project" value="InterPro"/>
</dbReference>
<protein>
    <submittedName>
        <fullName evidence="5">AraC family transcriptional regulator</fullName>
    </submittedName>
</protein>
<evidence type="ECO:0000256" key="3">
    <source>
        <dbReference type="ARBA" id="ARBA00023163"/>
    </source>
</evidence>
<dbReference type="GO" id="GO:0003700">
    <property type="term" value="F:DNA-binding transcription factor activity"/>
    <property type="evidence" value="ECO:0007669"/>
    <property type="project" value="InterPro"/>
</dbReference>
<dbReference type="Pfam" id="PF12833">
    <property type="entry name" value="HTH_18"/>
    <property type="match status" value="1"/>
</dbReference>
<evidence type="ECO:0000313" key="6">
    <source>
        <dbReference type="Proteomes" id="UP001210538"/>
    </source>
</evidence>
<keyword evidence="6" id="KW-1185">Reference proteome</keyword>
<keyword evidence="1" id="KW-0805">Transcription regulation</keyword>
<dbReference type="InterPro" id="IPR050204">
    <property type="entry name" value="AraC_XylS_family_regulators"/>
</dbReference>
<keyword evidence="2" id="KW-0238">DNA-binding</keyword>
<sequence>MKNHDIPLDDAVHKMAQVLKNRPELGIDNGDALQIRCYHWPHGPLHETIPPLDQHVIIAHVGHMQRVERKTENKIVKNTIRKGAITTIPQGSTSRWDIAGLVDVMHLYIPDNIFADLLNQMEIPTAELLLRTAHFDETASKITLAVAEIISDNNKINQLLCEHLTLSLILQLIKNHSNTLAAAGQSQGVLSSRALKMALEKLDNSPIGDVTIKSLALELGVSSAHFCRAFKNSTGLTPYGWLKQRVMERAFHELQHTDKLITEIAIESGYGSQNAFTQAFRKITGLTPGQWREKKNTR</sequence>
<dbReference type="EMBL" id="CP116347">
    <property type="protein sequence ID" value="WCE11172.1"/>
    <property type="molecule type" value="Genomic_DNA"/>
</dbReference>
<dbReference type="SUPFAM" id="SSF46689">
    <property type="entry name" value="Homeodomain-like"/>
    <property type="match status" value="2"/>
</dbReference>
<dbReference type="PRINTS" id="PR00032">
    <property type="entry name" value="HTHARAC"/>
</dbReference>
<dbReference type="PANTHER" id="PTHR46796">
    <property type="entry name" value="HTH-TYPE TRANSCRIPTIONAL ACTIVATOR RHAS-RELATED"/>
    <property type="match status" value="1"/>
</dbReference>
<dbReference type="PANTHER" id="PTHR46796:SF14">
    <property type="entry name" value="TRANSCRIPTIONAL REGULATORY PROTEIN"/>
    <property type="match status" value="1"/>
</dbReference>
<dbReference type="AlphaFoldDB" id="A0AAX3L4V7"/>